<feature type="compositionally biased region" description="Basic and acidic residues" evidence="7">
    <location>
        <begin position="3707"/>
        <end position="3739"/>
    </location>
</feature>
<feature type="compositionally biased region" description="Basic and acidic residues" evidence="7">
    <location>
        <begin position="2286"/>
        <end position="2295"/>
    </location>
</feature>
<feature type="compositionally biased region" description="Basic residues" evidence="7">
    <location>
        <begin position="2234"/>
        <end position="2243"/>
    </location>
</feature>
<feature type="compositionally biased region" description="Low complexity" evidence="7">
    <location>
        <begin position="2942"/>
        <end position="2952"/>
    </location>
</feature>
<feature type="region of interest" description="Disordered" evidence="7">
    <location>
        <begin position="3928"/>
        <end position="4003"/>
    </location>
</feature>
<feature type="region of interest" description="Disordered" evidence="7">
    <location>
        <begin position="3564"/>
        <end position="3669"/>
    </location>
</feature>
<feature type="compositionally biased region" description="Basic and acidic residues" evidence="7">
    <location>
        <begin position="2997"/>
        <end position="3006"/>
    </location>
</feature>
<feature type="compositionally biased region" description="Basic residues" evidence="7">
    <location>
        <begin position="248"/>
        <end position="263"/>
    </location>
</feature>
<feature type="compositionally biased region" description="Polar residues" evidence="7">
    <location>
        <begin position="915"/>
        <end position="936"/>
    </location>
</feature>
<feature type="compositionally biased region" description="Basic and acidic residues" evidence="7">
    <location>
        <begin position="2037"/>
        <end position="2066"/>
    </location>
</feature>
<dbReference type="InterPro" id="IPR035979">
    <property type="entry name" value="RBD_domain_sf"/>
</dbReference>
<evidence type="ECO:0000259" key="8">
    <source>
        <dbReference type="PROSITE" id="PS50102"/>
    </source>
</evidence>
<dbReference type="Pfam" id="PF00076">
    <property type="entry name" value="RRM_1"/>
    <property type="match status" value="3"/>
</dbReference>
<feature type="compositionally biased region" description="Basic and acidic residues" evidence="7">
    <location>
        <begin position="4670"/>
        <end position="4685"/>
    </location>
</feature>
<dbReference type="Pfam" id="PF07744">
    <property type="entry name" value="SPOC"/>
    <property type="match status" value="1"/>
</dbReference>
<evidence type="ECO:0000256" key="4">
    <source>
        <dbReference type="ARBA" id="ARBA00022884"/>
    </source>
</evidence>
<organism evidence="10 11">
    <name type="scientific">Limulus polyphemus</name>
    <name type="common">Atlantic horseshoe crab</name>
    <dbReference type="NCBI Taxonomy" id="6850"/>
    <lineage>
        <taxon>Eukaryota</taxon>
        <taxon>Metazoa</taxon>
        <taxon>Ecdysozoa</taxon>
        <taxon>Arthropoda</taxon>
        <taxon>Chelicerata</taxon>
        <taxon>Merostomata</taxon>
        <taxon>Xiphosura</taxon>
        <taxon>Limulidae</taxon>
        <taxon>Limulus</taxon>
    </lineage>
</organism>
<feature type="compositionally biased region" description="Basic and acidic residues" evidence="7">
    <location>
        <begin position="1975"/>
        <end position="2023"/>
    </location>
</feature>
<keyword evidence="4 6" id="KW-0694">RNA-binding</keyword>
<feature type="region of interest" description="Disordered" evidence="7">
    <location>
        <begin position="4404"/>
        <end position="4476"/>
    </location>
</feature>
<feature type="domain" description="RRM" evidence="8">
    <location>
        <begin position="6"/>
        <end position="82"/>
    </location>
</feature>
<feature type="domain" description="RRM" evidence="8">
    <location>
        <begin position="491"/>
        <end position="569"/>
    </location>
</feature>
<feature type="compositionally biased region" description="Polar residues" evidence="7">
    <location>
        <begin position="3281"/>
        <end position="3296"/>
    </location>
</feature>
<dbReference type="Gene3D" id="2.40.290.10">
    <property type="match status" value="1"/>
</dbReference>
<feature type="compositionally biased region" description="Basic and acidic residues" evidence="7">
    <location>
        <begin position="2109"/>
        <end position="2122"/>
    </location>
</feature>
<comment type="subcellular location">
    <subcellularLocation>
        <location evidence="1">Nucleus</location>
    </subcellularLocation>
</comment>
<feature type="region of interest" description="Disordered" evidence="7">
    <location>
        <begin position="2366"/>
        <end position="2524"/>
    </location>
</feature>
<keyword evidence="3" id="KW-0597">Phosphoprotein</keyword>
<feature type="compositionally biased region" description="Basic residues" evidence="7">
    <location>
        <begin position="2141"/>
        <end position="2152"/>
    </location>
</feature>
<evidence type="ECO:0000256" key="3">
    <source>
        <dbReference type="ARBA" id="ARBA00022553"/>
    </source>
</evidence>
<evidence type="ECO:0000313" key="10">
    <source>
        <dbReference type="Proteomes" id="UP000694941"/>
    </source>
</evidence>
<dbReference type="PROSITE" id="PS50917">
    <property type="entry name" value="SPOC"/>
    <property type="match status" value="1"/>
</dbReference>
<feature type="region of interest" description="Disordered" evidence="7">
    <location>
        <begin position="1357"/>
        <end position="1382"/>
    </location>
</feature>
<feature type="compositionally biased region" description="Low complexity" evidence="7">
    <location>
        <begin position="264"/>
        <end position="294"/>
    </location>
</feature>
<feature type="compositionally biased region" description="Low complexity" evidence="7">
    <location>
        <begin position="229"/>
        <end position="239"/>
    </location>
</feature>
<feature type="compositionally biased region" description="Basic and acidic residues" evidence="7">
    <location>
        <begin position="3100"/>
        <end position="3119"/>
    </location>
</feature>
<feature type="compositionally biased region" description="Basic residues" evidence="7">
    <location>
        <begin position="2270"/>
        <end position="2285"/>
    </location>
</feature>
<feature type="compositionally biased region" description="Basic residues" evidence="7">
    <location>
        <begin position="2098"/>
        <end position="2108"/>
    </location>
</feature>
<dbReference type="CDD" id="cd12349">
    <property type="entry name" value="RRM2_SHARP"/>
    <property type="match status" value="1"/>
</dbReference>
<feature type="compositionally biased region" description="Basic and acidic residues" evidence="7">
    <location>
        <begin position="2370"/>
        <end position="2383"/>
    </location>
</feature>
<dbReference type="InterPro" id="IPR016194">
    <property type="entry name" value="SPOC-like_C_dom_sf"/>
</dbReference>
<feature type="compositionally biased region" description="Low complexity" evidence="7">
    <location>
        <begin position="4943"/>
        <end position="4956"/>
    </location>
</feature>
<feature type="compositionally biased region" description="Basic and acidic residues" evidence="7">
    <location>
        <begin position="2256"/>
        <end position="2269"/>
    </location>
</feature>
<name>A0ABM1BHW4_LIMPO</name>
<feature type="compositionally biased region" description="Basic and acidic residues" evidence="7">
    <location>
        <begin position="794"/>
        <end position="812"/>
    </location>
</feature>
<dbReference type="Gene3D" id="3.30.70.330">
    <property type="match status" value="4"/>
</dbReference>
<feature type="compositionally biased region" description="Basic and acidic residues" evidence="7">
    <location>
        <begin position="899"/>
        <end position="913"/>
    </location>
</feature>
<feature type="compositionally biased region" description="Basic and acidic residues" evidence="7">
    <location>
        <begin position="3303"/>
        <end position="3312"/>
    </location>
</feature>
<protein>
    <submittedName>
        <fullName evidence="11">Msx2-interacting protein-like isoform X1</fullName>
    </submittedName>
</protein>
<dbReference type="SUPFAM" id="SSF100939">
    <property type="entry name" value="SPOC domain-like"/>
    <property type="match status" value="1"/>
</dbReference>
<feature type="region of interest" description="Disordered" evidence="7">
    <location>
        <begin position="2942"/>
        <end position="3133"/>
    </location>
</feature>
<feature type="compositionally biased region" description="Polar residues" evidence="7">
    <location>
        <begin position="4342"/>
        <end position="4355"/>
    </location>
</feature>
<dbReference type="InterPro" id="IPR000504">
    <property type="entry name" value="RRM_dom"/>
</dbReference>
<comment type="similarity">
    <text evidence="2">Belongs to the RRM Spen family.</text>
</comment>
<dbReference type="SUPFAM" id="SSF54928">
    <property type="entry name" value="RNA-binding domain, RBD"/>
    <property type="match status" value="2"/>
</dbReference>
<feature type="compositionally biased region" description="Low complexity" evidence="7">
    <location>
        <begin position="301"/>
        <end position="316"/>
    </location>
</feature>
<dbReference type="InterPro" id="IPR034174">
    <property type="entry name" value="SHARP_RRM3"/>
</dbReference>
<gene>
    <name evidence="11" type="primary">LOC106466587</name>
</gene>
<feature type="compositionally biased region" description="Basic and acidic residues" evidence="7">
    <location>
        <begin position="1927"/>
        <end position="1936"/>
    </location>
</feature>
<feature type="compositionally biased region" description="Basic and acidic residues" evidence="7">
    <location>
        <begin position="1212"/>
        <end position="1224"/>
    </location>
</feature>
<feature type="compositionally biased region" description="Polar residues" evidence="7">
    <location>
        <begin position="1359"/>
        <end position="1382"/>
    </location>
</feature>
<dbReference type="CDD" id="cd12350">
    <property type="entry name" value="RRM3_SHARP"/>
    <property type="match status" value="1"/>
</dbReference>
<feature type="compositionally biased region" description="Polar residues" evidence="7">
    <location>
        <begin position="2618"/>
        <end position="2632"/>
    </location>
</feature>
<reference evidence="11" key="1">
    <citation type="submission" date="2025-08" db="UniProtKB">
        <authorList>
            <consortium name="RefSeq"/>
        </authorList>
    </citation>
    <scope>IDENTIFICATION</scope>
    <source>
        <tissue evidence="11">Muscle</tissue>
    </source>
</reference>
<feature type="domain" description="RRM" evidence="8">
    <location>
        <begin position="573"/>
        <end position="645"/>
    </location>
</feature>
<feature type="compositionally biased region" description="Polar residues" evidence="7">
    <location>
        <begin position="2708"/>
        <end position="2720"/>
    </location>
</feature>
<feature type="region of interest" description="Disordered" evidence="7">
    <location>
        <begin position="2814"/>
        <end position="2838"/>
    </location>
</feature>
<feature type="compositionally biased region" description="Polar residues" evidence="7">
    <location>
        <begin position="4432"/>
        <end position="4441"/>
    </location>
</feature>
<feature type="region of interest" description="Disordered" evidence="7">
    <location>
        <begin position="3854"/>
        <end position="3873"/>
    </location>
</feature>
<feature type="compositionally biased region" description="Basic and acidic residues" evidence="7">
    <location>
        <begin position="2959"/>
        <end position="2971"/>
    </location>
</feature>
<keyword evidence="5" id="KW-0539">Nucleus</keyword>
<dbReference type="GeneID" id="106466587"/>
<evidence type="ECO:0000256" key="7">
    <source>
        <dbReference type="SAM" id="MobiDB-lite"/>
    </source>
</evidence>
<evidence type="ECO:0000259" key="9">
    <source>
        <dbReference type="PROSITE" id="PS50917"/>
    </source>
</evidence>
<accession>A0ABM1BHW4</accession>
<proteinExistence type="inferred from homology"/>
<feature type="compositionally biased region" description="Basic residues" evidence="7">
    <location>
        <begin position="2682"/>
        <end position="2699"/>
    </location>
</feature>
<evidence type="ECO:0000256" key="6">
    <source>
        <dbReference type="PROSITE-ProRule" id="PRU00176"/>
    </source>
</evidence>
<feature type="compositionally biased region" description="Basic and acidic residues" evidence="7">
    <location>
        <begin position="2607"/>
        <end position="2617"/>
    </location>
</feature>
<feature type="compositionally biased region" description="Basic and acidic residues" evidence="7">
    <location>
        <begin position="2633"/>
        <end position="2659"/>
    </location>
</feature>
<feature type="region of interest" description="Disordered" evidence="7">
    <location>
        <begin position="4667"/>
        <end position="4747"/>
    </location>
</feature>
<feature type="domain" description="SPOC" evidence="9">
    <location>
        <begin position="5005"/>
        <end position="5172"/>
    </location>
</feature>
<dbReference type="PANTHER" id="PTHR23189">
    <property type="entry name" value="RNA RECOGNITION MOTIF-CONTAINING"/>
    <property type="match status" value="1"/>
</dbReference>
<feature type="compositionally biased region" description="Basic and acidic residues" evidence="7">
    <location>
        <begin position="4692"/>
        <end position="4713"/>
    </location>
</feature>
<dbReference type="InterPro" id="IPR012677">
    <property type="entry name" value="Nucleotide-bd_a/b_plait_sf"/>
</dbReference>
<feature type="compositionally biased region" description="Polar residues" evidence="7">
    <location>
        <begin position="1071"/>
        <end position="1091"/>
    </location>
</feature>
<evidence type="ECO:0000256" key="2">
    <source>
        <dbReference type="ARBA" id="ARBA00005387"/>
    </source>
</evidence>
<feature type="compositionally biased region" description="Basic and acidic residues" evidence="7">
    <location>
        <begin position="831"/>
        <end position="856"/>
    </location>
</feature>
<evidence type="ECO:0000256" key="5">
    <source>
        <dbReference type="ARBA" id="ARBA00023242"/>
    </source>
</evidence>
<feature type="compositionally biased region" description="Basic and acidic residues" evidence="7">
    <location>
        <begin position="1897"/>
        <end position="1919"/>
    </location>
</feature>
<feature type="region of interest" description="Disordered" evidence="7">
    <location>
        <begin position="2587"/>
        <end position="2740"/>
    </location>
</feature>
<dbReference type="SMART" id="SM00360">
    <property type="entry name" value="RRM"/>
    <property type="match status" value="4"/>
</dbReference>
<feature type="region of interest" description="Disordered" evidence="7">
    <location>
        <begin position="4342"/>
        <end position="4368"/>
    </location>
</feature>
<feature type="compositionally biased region" description="Basic and acidic residues" evidence="7">
    <location>
        <begin position="154"/>
        <end position="171"/>
    </location>
</feature>
<evidence type="ECO:0000313" key="11">
    <source>
        <dbReference type="RefSeq" id="XP_013782333.1"/>
    </source>
</evidence>
<dbReference type="InterPro" id="IPR012921">
    <property type="entry name" value="SPOC_C"/>
</dbReference>
<feature type="region of interest" description="Disordered" evidence="7">
    <location>
        <begin position="1194"/>
        <end position="1251"/>
    </location>
</feature>
<feature type="region of interest" description="Disordered" evidence="7">
    <location>
        <begin position="1897"/>
        <end position="2303"/>
    </location>
</feature>
<feature type="compositionally biased region" description="Basic and acidic residues" evidence="7">
    <location>
        <begin position="2721"/>
        <end position="2739"/>
    </location>
</feature>
<sequence length="5172" mass="574928">MVRETRHLWIGNLPDNIREERILEHFKRYGKVQSVKILSKKDEDTPTVAATVAFIDIRSAAKAHNADNKIDERTLKTDYYEPPVSSAASSATCIYIHEKDDALGRPGAPPYTTPRAPRYAHCVPEERPYERPPHYYDRLGEREPYMRRPVGIGYHDDESYQARGRSRDRFTRTASGSIYQDGTDRNQGHFPRSHTQRQHFDQRYPPSLDQYGDEREAASAGPGRLSWRSTITSSSISSTVDSPPHSRSGSRQRRKGTSRRSSHSRSGSRSNSRSQSRSRSSSHSSSDSRSSSSSSKHRSSSTDSSSRSPSPSKSQSPATSYGSQGSGKTGRSDWPTNVVTTVSSLFLPPSVTTLNANSLSVGNQCSNQSQNCSSSPINNHSDKEERRPLGICVQNLPARSTDTSLKDGLFHEYKKHGKVTMVKVIGQGTDRYAVVCFKKADDVEKALEVSKDKLFFGCKIEVKAHEGLDGEDNEFRPFEADLDEFHPKATRTLFIGNLEKDITHLDLRKHFEQFGEIIEIDIKKQGATSTSLYAFIQFTNIASVVKAMRKLDGETLFGANRIKLGFGKSMPTCCVWIDGVVDSVSEKFLKRHFGRYGPVRNTVIDREKGQALVFYDSIDLAQNAVAEMRGRMLGSKRLQVDFASRECQTAFCEKLGLPGLELLPTDRLWERRDRREFDPLTDIRDGRSGFDSRPYGRFEGQQRPGRGNFRGMPHGGFSSRGRGHPFNMRYENYSEDILDRRHRNFDEEYSQGSGASIEDSYEKELREYGYSQRERKEYGSDEQSIQGQSFSPLHRRDTNSISPSREKHRDNRSISPLARSERSSTRGSSRTGDDHHSRHGGKEEGSEDGEKKEGNKFSESTVKQEKKKCKQRNSASDLESHQSQSPPHSRQHSRSRSPPSKDKKSSKTKDRLNNRLKSPNSATWNSPSGDSVSNQEGVGFVSKETSVEQRHLQKHKLQEDKADLKDSVTTSLPSVTTAEVTADSVNKLKIKTETEHVRKRVHSNDFIEGHSKSDLLGQAERKRRLLSAGSLPSSRVTVVTQVQSREDSKSKTVNSIATDSFSAKSKKIETTITSNNRTTPSEHSSSVSEHLTISHVEKQSSSDSANLKHVNILQLLEQLQDKGSSSDTECSVENRKLSKEGKLKTNSEVNISDVVECSKISTKDSSCNTLGQKIVCNDDKTILSKVPGGLSYIRTSEKNGLPETTDTQVSRKPVDPRRCSEHHSVSSTSSLSAPQHMRKQSVYQAEPSLDHSSKKFSGLLPTSFTYVEGEIDSSKDPSSTSFFKFQSRLKEDEVSSSSDNATLPKMLRHSLSALPDLTRTFSPRLHSVSDEVTSAEHENKKGIIPLCLPLPKFAASLRSPKTSPNPLTSPKTIVSSPKSGHSPSLALTSKMLPPHILREPPKSVQLGSPEPIKEIEERLKPDNVNSSLAVLQQVVNNAENLVKITMPTDIHLKIEKNTEVASDSECSPISSPGCIEERIKALDEKFTAWSGSNTSRNLTATTVASTEAPLQPTIDYQKYNIKKRPKFDYMAPKPSEIMKTLLAKSTIFDQDLKRLEHINEKYEPKEINLDLSPKVKPFFRTKAAAKEFSSPIQPLTNVTNAIGQGSLAMNKLPVSSCIGTTTTLSPPLTPPTMGSTTTITTTNVTQNFVVNHVTHSISHQTIPFSPLTPVSAKISLPSPICFSTDSNLPQTKLATQYLNVTNFQNRTSNPQSPPFIKKESSISQSTAPCVSTIKKSMPFISTSLTPSISVTSESTQKDLFLPHCIKKESLEPKDISLKTKENFIKDIPSKEENLQGYKNREHGLQKESIKKEPFSFIETHMLKKESIISPQNDYLIDQNDSSGTIEDVKKEPLHNRFDMEISPVSQTGSNIKTAFFPSNWETDSTRHLQVTSECKIENKETQSHQSETKDQVNEPEPKRVKTHHTSSCKDIDKGDNKSSSPLQNESRKTEKKDKSSKSSDKFKSSVAKPENFVSLEKEETKGKSDMGKMKDDRKNKLKDNREISKHEGRVRTKSGDKGSEKNHGKNSQLTSNKVRKEHVERQKTKSERKSFDRGEKNQSGKTKSEDAPVYFSMYDKVKARSSHNQSLKDQASLESVRKKFNQLKKSRAKKGDKSRSADMDSDKDSDEFSNFSSDLESKPKPSSKLKQGKKRKLVIESSSDEELSQSAFHFETSRDTKIAENSSDLLSDSDKDIQDVTSSNVMPTSVKSKKKKKKKILSDVEASNSQIDMSPPHMKNKSSKPKTKQANSKSTKSKAMKSECESTDDEKTTKPKSKKKDFRKKRSKKDKITEIKSDSDLSDSDFSHFMVKRKEENRNIHMELKSDSESSDKEVFFHHNKDKNKTKDKIKIPELNFDSDFSVNNISHLSQTQAKEKAKKQYHELKYDSGLSESSTGLFSKGQKDKMKEQFKNENAGDCEPPPLMAVELNLDSKETTKGENNVKKDSKIIDDDQDKKQKPSPKKKKKSRKSTKGKEKKSNTTKGTCEKTKKTDNKARENTDNSSKTDNTVKLKYENSLSEPAESPPRLIPSIFSDIELRSDFSDYDFENQLSRNLSEQKSWNSNDVKNDLEKGIKNNFLGKNFGSSAKMNVEGKSFEEEDKGPPPLLENVDFDHRELDDSNKVSNTVEGNSNNTDQTNDKLVEEETKAKLEIHKEVNTSEDGSKKKKNLKAKPSIYDKNVSSKDEKRKKKNKKQTKEKKKKQKNIASKLQELSLTQLTAFPKSSSTEHFHPFDEDSRLSKDEKLDEEIVEEARRLEEELLADSEETCCFESDELPKLEDKHQERKFEEEAAKETQRLEQELFSTDSWHMKVSKPFQDECLQPDGLDDNGLNDSKVSDDETVKDEDIYADLDINPSSVRYPEPTSFLLQSEEQADFKLEEKSGVAEEMDKQQKMEDDLAVSALLQAMNGDDLPAPDLQKETDYLDSLLQPHPEEHTFNYLFQDSSSSGLVQNSGSVSESQEEIPEAKDDNNSHLFEEQMPTYSQNLNASYPPPVVNTSAKTYLEKSPKITIEEEEEERTGLKIQSVSMSPKKSELDAENSTVETKEKNELLLLESSLSENNHSDHVNIQVPQQSPESLFETVESSFPKSNSTEKDSKLSPQPCVTEDHDTNLDTQKADRSEVNKAIETSSQEPMHPKPWQLLKIPSVDQCESELSTKGENLTKVEHKKSRRRKKKEKFQCKQVYTDSIEEIKSPQLSDNLMKQENSIFHLDVTKLENTSPSNNDVETVQLCSSEKNYLTQQENVTSQFDVTKSEETSTEAVHLNNNEKNNMLENQEGFVDVTNKETTASNENESQETNLAKTQPEALLDEKKGHNSTEETSFVSITNEDDANQIESLSFEKENIDSVKVTKPEVSLPEDSNAEKDYLPSSSSINIDAEKGGGGCQLDTKDNEHKDQDVEEKANRTLIDKKCEDMTEENTKLDQEHFLPNMAYLKPKKRLERSRRGRRPKTRKYAESSLFVPRYEAKDFEHILPAITTRSGGRRRRFSSTDKNRRTLRSDTFESLMSAEDLAQSFADTEDSVDDQIPKSAVNNVAKVSANRNDDLVLNADIKNKSEECIFSTKTALSQEFNKESVASEDSQINSEKPSKVDVMEGTVESIKQEEPKKRRGRKKKGSTDHQPSPPHLPFACNAQKPDVKSGETENKDNQSKEPRLLLSLSTLEKSPDQKPQKGCGNAYDVFEFRDSEDEEITFEKDIQNSFKERMMDTSRTVAHTHEHKQSEAEKERKPEDLNHKTSHHEEKDMSGKEYVTELAQHGKIAITIRLHQKDGHDGSSSSTAEVVKTSQALCAEDTKPFLSLPTEKIKDEVPPTPPTTSDVFLTGPCKSTRKAIQLQSQISKTSVDEIIEEVVKRYFIHPDPSEGNIETAGSSQRISRRTRAHRRSEEIITRVEDTHQEIESPLTKHEPMFIIPDNVVKDPLSDPLKVCNTQAVITSTADSSGNSSEPETSKPETRMLLRSYRITRSTSRLESSCERSISPRGLSDQIQEPIVSQAEAKSPSMSISASNDSGPSVNPLPVLKVELPQLSSTIATQVVTTSVENTKVIEKKTESLPSLLEKDDDTDSRSSPIVLIDPVTGFLTPVNKKGEPTGVIRETSEVSDGSTTSSFTERRLTGSKSSVTTIVTHSSNTSTNSGVLTLLEHTGDTPGTTGTYPQVLNPIVIERKIKKQEKSSSSQITASKTQETQVITTNTTTESSLQSFKHGSVNMKHNSVISPTVTSSIPVSDYTGTTSPVTITSSMSCSNTSRKDLTIGQPFVPIAQPMPGLPSTASSPYTSSLVVSVHQSHRSLKSSVMTTSSSQASLPNYSPEVKTTTHNIADTSVGRARTVHEVPSLKAEGNSTIGHVDENVESVRTSTQAKTTITTHPPPSSEPKKSETSVLTCFSNISAPPSSKLTYTTSVEFTRTVQETAPKTLAVQPRVSMKQEMKGMSQPPIPSPSSMEPATTASTGKSGHPYAPKQSPSYYHQPTFPMGPHETTVHPGPSVLASTSSGGVIAELLQNPHLLQQRKEYLAAQHCVSAPGTQISERLTSQVCRSSGPGVGPIHGDIAVRLSNPTPPHTPTPPVTSSSHSLQAQELHSAHLAQGLHLRHPSQASLIMAPPPPLGIHPSDIPAYVHMYAAASHPHYAALHPELRAQHEAQARAAVAMGMTQRFGYPPIPTAAGFRQPVDPLIVHTALSEAKSENKSNQRTEEKPMSHKTTKVKQELKTPCTDHRSHEDHEQHQPHSSVESAKQHVITPGHPVGAGIQPSGHCSPAVHQLSPHISISQHERITDSPAVASPYASGQLRHPPSHLPVSRVEDSKSLECTPRLSLPKSEAESEMKPPAAHQNPPTTIPYHTLEMRGASGRSGPAIGAPAPGHLEGHPVPDRAHAVLSLKRDVPPHSREHHMVPGEPHPISDTLKKLPTHLIPYAHQSLPVSSGLHNLSTTSSPLPVTSVNPVLSPKGPVPSLRPPSASSSGGEVISSRRGSVHMIPQTGSEAPLSTPPPAHAMSQQTGVPRAQPQTPPHDSQVPPQGDSLLLQRYPVMWQGLLALKNDQAAVQMHFVSGNPLIAQASLPPMTEGGTPPVRIAQRMRLEQNQLEGVARKMQMLEEHCILLALPCGRDHMDVLQQSNNLRNGFINYLQLKQAAGIVNAAAPGSQQPAYVIHIFPSCDFSNENMARIAPDLLHSVSDIAHLLIIIATV</sequence>
<feature type="compositionally biased region" description="Basic residues" evidence="7">
    <location>
        <begin position="2455"/>
        <end position="2468"/>
    </location>
</feature>
<feature type="domain" description="RRM" evidence="8">
    <location>
        <begin position="389"/>
        <end position="467"/>
    </location>
</feature>
<feature type="region of interest" description="Disordered" evidence="7">
    <location>
        <begin position="2319"/>
        <end position="2343"/>
    </location>
</feature>
<feature type="compositionally biased region" description="Basic and acidic residues" evidence="7">
    <location>
        <begin position="2469"/>
        <end position="2496"/>
    </location>
</feature>
<feature type="compositionally biased region" description="Basic and acidic residues" evidence="7">
    <location>
        <begin position="3629"/>
        <end position="3647"/>
    </location>
</feature>
<dbReference type="InterPro" id="IPR010912">
    <property type="entry name" value="SPOC_met"/>
</dbReference>
<dbReference type="InterPro" id="IPR034173">
    <property type="entry name" value="SHARP_RRM2"/>
</dbReference>
<keyword evidence="10" id="KW-1185">Reference proteome</keyword>
<dbReference type="CDD" id="cd12351">
    <property type="entry name" value="RRM4_SHARP"/>
    <property type="match status" value="1"/>
</dbReference>
<feature type="region of interest" description="Disordered" evidence="7">
    <location>
        <begin position="4769"/>
        <end position="4838"/>
    </location>
</feature>
<feature type="compositionally biased region" description="Basic and acidic residues" evidence="7">
    <location>
        <begin position="2427"/>
        <end position="2454"/>
    </location>
</feature>
<dbReference type="InterPro" id="IPR034175">
    <property type="entry name" value="SHARP_RRM4"/>
</dbReference>
<dbReference type="Proteomes" id="UP000694941">
    <property type="component" value="Unplaced"/>
</dbReference>
<feature type="compositionally biased region" description="Low complexity" evidence="7">
    <location>
        <begin position="3045"/>
        <end position="3055"/>
    </location>
</feature>
<feature type="region of interest" description="Disordered" evidence="7">
    <location>
        <begin position="3701"/>
        <end position="3739"/>
    </location>
</feature>
<feature type="compositionally biased region" description="Polar residues" evidence="7">
    <location>
        <begin position="2195"/>
        <end position="2206"/>
    </location>
</feature>
<dbReference type="CDD" id="cd21543">
    <property type="entry name" value="SPOC_SHARP"/>
    <property type="match status" value="1"/>
</dbReference>
<feature type="compositionally biased region" description="Polar residues" evidence="7">
    <location>
        <begin position="3991"/>
        <end position="4003"/>
    </location>
</feature>
<feature type="region of interest" description="Disordered" evidence="7">
    <location>
        <begin position="4925"/>
        <end position="5003"/>
    </location>
</feature>
<feature type="compositionally biased region" description="Basic and acidic residues" evidence="7">
    <location>
        <begin position="2398"/>
        <end position="2408"/>
    </location>
</feature>
<dbReference type="PROSITE" id="PS50102">
    <property type="entry name" value="RRM"/>
    <property type="match status" value="4"/>
</dbReference>
<feature type="compositionally biased region" description="Basic and acidic residues" evidence="7">
    <location>
        <begin position="945"/>
        <end position="966"/>
    </location>
</feature>
<feature type="compositionally biased region" description="Polar residues" evidence="7">
    <location>
        <begin position="3928"/>
        <end position="3938"/>
    </location>
</feature>
<feature type="region of interest" description="Disordered" evidence="7">
    <location>
        <begin position="1071"/>
        <end position="1104"/>
    </location>
</feature>
<feature type="compositionally biased region" description="Basic and acidic residues" evidence="7">
    <location>
        <begin position="683"/>
        <end position="696"/>
    </location>
</feature>
<feature type="compositionally biased region" description="Polar residues" evidence="7">
    <location>
        <begin position="3064"/>
        <end position="3085"/>
    </location>
</feature>
<feature type="region of interest" description="Disordered" evidence="7">
    <location>
        <begin position="3345"/>
        <end position="3377"/>
    </location>
</feature>
<feature type="region of interest" description="Disordered" evidence="7">
    <location>
        <begin position="150"/>
        <end position="335"/>
    </location>
</feature>
<feature type="region of interest" description="Disordered" evidence="7">
    <location>
        <begin position="773"/>
        <end position="969"/>
    </location>
</feature>
<dbReference type="RefSeq" id="XP_013782333.1">
    <property type="nucleotide sequence ID" value="XM_013926879.2"/>
</dbReference>
<evidence type="ECO:0000256" key="1">
    <source>
        <dbReference type="ARBA" id="ARBA00004123"/>
    </source>
</evidence>
<feature type="compositionally biased region" description="Basic and acidic residues" evidence="7">
    <location>
        <begin position="1945"/>
        <end position="1963"/>
    </location>
</feature>
<feature type="region of interest" description="Disordered" evidence="7">
    <location>
        <begin position="683"/>
        <end position="728"/>
    </location>
</feature>
<feature type="region of interest" description="Disordered" evidence="7">
    <location>
        <begin position="3281"/>
        <end position="3324"/>
    </location>
</feature>
<feature type="compositionally biased region" description="Polar residues" evidence="7">
    <location>
        <begin position="2082"/>
        <end position="2093"/>
    </location>
</feature>
<feature type="compositionally biased region" description="Polar residues" evidence="7">
    <location>
        <begin position="781"/>
        <end position="791"/>
    </location>
</feature>